<feature type="compositionally biased region" description="Low complexity" evidence="3">
    <location>
        <begin position="352"/>
        <end position="369"/>
    </location>
</feature>
<dbReference type="GO" id="GO:0010468">
    <property type="term" value="P:regulation of gene expression"/>
    <property type="evidence" value="ECO:0007669"/>
    <property type="project" value="UniProtKB-ARBA"/>
</dbReference>
<feature type="domain" description="K Homology" evidence="4">
    <location>
        <begin position="108"/>
        <end position="179"/>
    </location>
</feature>
<evidence type="ECO:0000313" key="5">
    <source>
        <dbReference type="Proteomes" id="UP000694846"/>
    </source>
</evidence>
<dbReference type="InterPro" id="IPR004087">
    <property type="entry name" value="KH_dom"/>
</dbReference>
<dbReference type="PROSITE" id="PS50084">
    <property type="entry name" value="KH_TYPE_1"/>
    <property type="match status" value="3"/>
</dbReference>
<evidence type="ECO:0000256" key="3">
    <source>
        <dbReference type="SAM" id="MobiDB-lite"/>
    </source>
</evidence>
<gene>
    <name evidence="6" type="primary">LOC112682345</name>
</gene>
<dbReference type="RefSeq" id="XP_025408693.1">
    <property type="nucleotide sequence ID" value="XM_025552908.1"/>
</dbReference>
<sequence length="452" mass="47442">MSLKDTMANVQQNSNGSNFNDYNDVNLTIRILFHGREVGNVIGKGGETVKNIRDQSGARVLISDGSTPERIVTITGTTNAICKATELIGLKVEEFFERQNGDWNGPKAPLTFKLIVPASQCGFIIGKGGCKIKEIRESSGAAIQVASDMLPNSTERLVSITGTTNTISQCVYQVCNVLLDSPPRSATIPYDPRSKTSGFASSAVGNDFGRQRTNPLASLAALGLGTASTGGINPAALAALAGSQLRTGNRQNRNGGDHKNQNSNSNTETVSMTVPNDLIGCVIGRRGSKIAEIRQISGALVHIAKGDGTHENGENEDRHITITGNKDSIAVAKYLIEMSVELQKANLEGANSSSSPDDGSSSTLPTPPTVAASPLSSAIPLAQLFAKPGAINALSSLSALGGLTDLLGALSGANQSPPIQTTGVHRPKNYFQRNRSPSGDKTKADRTKFAPY</sequence>
<evidence type="ECO:0000313" key="6">
    <source>
        <dbReference type="RefSeq" id="XP_025408693.1"/>
    </source>
</evidence>
<keyword evidence="2" id="KW-0694">RNA-binding</keyword>
<protein>
    <submittedName>
        <fullName evidence="6">Poly(RC)-binding protein 3-like isoform X1</fullName>
    </submittedName>
</protein>
<dbReference type="OrthoDB" id="442947at2759"/>
<organism evidence="5 6">
    <name type="scientific">Sipha flava</name>
    <name type="common">yellow sugarcane aphid</name>
    <dbReference type="NCBI Taxonomy" id="143950"/>
    <lineage>
        <taxon>Eukaryota</taxon>
        <taxon>Metazoa</taxon>
        <taxon>Ecdysozoa</taxon>
        <taxon>Arthropoda</taxon>
        <taxon>Hexapoda</taxon>
        <taxon>Insecta</taxon>
        <taxon>Pterygota</taxon>
        <taxon>Neoptera</taxon>
        <taxon>Paraneoptera</taxon>
        <taxon>Hemiptera</taxon>
        <taxon>Sternorrhyncha</taxon>
        <taxon>Aphidomorpha</taxon>
        <taxon>Aphidoidea</taxon>
        <taxon>Aphididae</taxon>
        <taxon>Sipha</taxon>
    </lineage>
</organism>
<feature type="region of interest" description="Disordered" evidence="3">
    <location>
        <begin position="247"/>
        <end position="271"/>
    </location>
</feature>
<feature type="region of interest" description="Disordered" evidence="3">
    <location>
        <begin position="347"/>
        <end position="369"/>
    </location>
</feature>
<dbReference type="CDD" id="cd02396">
    <property type="entry name" value="KH-I_PCBP_rpt2"/>
    <property type="match status" value="1"/>
</dbReference>
<dbReference type="SUPFAM" id="SSF54791">
    <property type="entry name" value="Eukaryotic type KH-domain (KH-domain type I)"/>
    <property type="match status" value="3"/>
</dbReference>
<feature type="compositionally biased region" description="Polar residues" evidence="3">
    <location>
        <begin position="261"/>
        <end position="271"/>
    </location>
</feature>
<dbReference type="InterPro" id="IPR036612">
    <property type="entry name" value="KH_dom_type_1_sf"/>
</dbReference>
<feature type="domain" description="K Homology" evidence="4">
    <location>
        <begin position="266"/>
        <end position="341"/>
    </location>
</feature>
<accession>A0A8B8FD58</accession>
<feature type="region of interest" description="Disordered" evidence="3">
    <location>
        <begin position="416"/>
        <end position="452"/>
    </location>
</feature>
<dbReference type="InterPro" id="IPR004088">
    <property type="entry name" value="KH_dom_type_1"/>
</dbReference>
<dbReference type="Gene3D" id="3.30.1370.10">
    <property type="entry name" value="K Homology domain, type 1"/>
    <property type="match status" value="3"/>
</dbReference>
<dbReference type="Pfam" id="PF00013">
    <property type="entry name" value="KH_1"/>
    <property type="match status" value="3"/>
</dbReference>
<keyword evidence="5" id="KW-1185">Reference proteome</keyword>
<evidence type="ECO:0000256" key="2">
    <source>
        <dbReference type="PROSITE-ProRule" id="PRU00117"/>
    </source>
</evidence>
<feature type="compositionally biased region" description="Basic and acidic residues" evidence="3">
    <location>
        <begin position="438"/>
        <end position="452"/>
    </location>
</feature>
<dbReference type="CDD" id="cd22438">
    <property type="entry name" value="KH-I_PCBP_rpt1"/>
    <property type="match status" value="1"/>
</dbReference>
<dbReference type="GO" id="GO:0003723">
    <property type="term" value="F:RNA binding"/>
    <property type="evidence" value="ECO:0007669"/>
    <property type="project" value="UniProtKB-UniRule"/>
</dbReference>
<reference evidence="6" key="1">
    <citation type="submission" date="2025-08" db="UniProtKB">
        <authorList>
            <consortium name="RefSeq"/>
        </authorList>
    </citation>
    <scope>IDENTIFICATION</scope>
    <source>
        <tissue evidence="6">Whole body</tissue>
    </source>
</reference>
<dbReference type="SMART" id="SM00322">
    <property type="entry name" value="KH"/>
    <property type="match status" value="3"/>
</dbReference>
<keyword evidence="1" id="KW-0677">Repeat</keyword>
<dbReference type="AlphaFoldDB" id="A0A8B8FD58"/>
<evidence type="ECO:0000259" key="4">
    <source>
        <dbReference type="SMART" id="SM00322"/>
    </source>
</evidence>
<feature type="domain" description="K Homology" evidence="4">
    <location>
        <begin position="25"/>
        <end position="93"/>
    </location>
</feature>
<dbReference type="PANTHER" id="PTHR10288">
    <property type="entry name" value="KH DOMAIN CONTAINING RNA BINDING PROTEIN"/>
    <property type="match status" value="1"/>
</dbReference>
<dbReference type="Proteomes" id="UP000694846">
    <property type="component" value="Unplaced"/>
</dbReference>
<name>A0A8B8FD58_9HEMI</name>
<evidence type="ECO:0000256" key="1">
    <source>
        <dbReference type="ARBA" id="ARBA00022737"/>
    </source>
</evidence>
<dbReference type="GeneID" id="112682345"/>
<proteinExistence type="predicted"/>